<dbReference type="OrthoDB" id="6959157at2"/>
<reference evidence="1 5" key="1">
    <citation type="submission" date="2016-10" db="EMBL/GenBank/DDBJ databases">
        <title>Comparative genome analysis of multiple Pseudomonas spp. focuses on biocontrol and plant growth promoting traits.</title>
        <authorList>
            <person name="Tao X.-Y."/>
            <person name="Taylor C.G."/>
        </authorList>
    </citation>
    <scope>NUCLEOTIDE SEQUENCE [LARGE SCALE GENOMIC DNA]</scope>
    <source>
        <strain evidence="1 5">2F9</strain>
    </source>
</reference>
<dbReference type="Proteomes" id="UP000377224">
    <property type="component" value="Unassembled WGS sequence"/>
</dbReference>
<evidence type="ECO:0000313" key="4">
    <source>
        <dbReference type="EMBL" id="VVQ17887.1"/>
    </source>
</evidence>
<proteinExistence type="predicted"/>
<evidence type="ECO:0008006" key="8">
    <source>
        <dbReference type="Google" id="ProtNLM"/>
    </source>
</evidence>
<evidence type="ECO:0000313" key="1">
    <source>
        <dbReference type="EMBL" id="RON94045.1"/>
    </source>
</evidence>
<evidence type="ECO:0000313" key="5">
    <source>
        <dbReference type="Proteomes" id="UP000283650"/>
    </source>
</evidence>
<evidence type="ECO:0000313" key="3">
    <source>
        <dbReference type="EMBL" id="VVQ04515.1"/>
    </source>
</evidence>
<dbReference type="Proteomes" id="UP000283650">
    <property type="component" value="Unassembled WGS sequence"/>
</dbReference>
<dbReference type="Proteomes" id="UP000326452">
    <property type="component" value="Unassembled WGS sequence"/>
</dbReference>
<dbReference type="RefSeq" id="WP_095119780.1">
    <property type="nucleotide sequence ID" value="NZ_CABVIN010000002.1"/>
</dbReference>
<gene>
    <name evidence="1" type="ORF">BK672_17335</name>
    <name evidence="2" type="ORF">PS896_02043</name>
    <name evidence="3" type="ORF">PS925_02649</name>
    <name evidence="4" type="ORF">PS941_04593</name>
</gene>
<sequence>MAEAEKINKDGQEYVPAGAAASTKTSEVAPVELQVCRCNGKEVTTLAGYDSIPSYTGELPSPLQIMWYVPKTKEMLKASFSDTEIRVWIKQAAEYYGVPHILLAVILQQENGPKGSKFLQTMQFGERSLTTLLAIVDNLAFDAVPDKLAGGSSGFANMSRATLQKSVQYTENYYCKKPLPEDVQYRIFGWNQDTRIPGDDWKADLYYCAGHLRELVDRATGTRCHSGALTADQLKKVIASYNGSGPLAEKYSTDAMTLLDAAKAGTAWLYFYER</sequence>
<dbReference type="EMBL" id="MOBY01000010">
    <property type="protein sequence ID" value="RON94045.1"/>
    <property type="molecule type" value="Genomic_DNA"/>
</dbReference>
<reference evidence="6 7" key="2">
    <citation type="submission" date="2019-09" db="EMBL/GenBank/DDBJ databases">
        <authorList>
            <person name="Chandra G."/>
            <person name="Truman W A."/>
        </authorList>
    </citation>
    <scope>NUCLEOTIDE SEQUENCE [LARGE SCALE GENOMIC DNA]</scope>
    <source>
        <strain evidence="2">PS896</strain>
        <strain evidence="3">PS925</strain>
        <strain evidence="4">PS941</strain>
    </source>
</reference>
<evidence type="ECO:0000313" key="6">
    <source>
        <dbReference type="Proteomes" id="UP000326452"/>
    </source>
</evidence>
<organism evidence="1 5">
    <name type="scientific">Pseudomonas fluorescens</name>
    <dbReference type="NCBI Taxonomy" id="294"/>
    <lineage>
        <taxon>Bacteria</taxon>
        <taxon>Pseudomonadati</taxon>
        <taxon>Pseudomonadota</taxon>
        <taxon>Gammaproteobacteria</taxon>
        <taxon>Pseudomonadales</taxon>
        <taxon>Pseudomonadaceae</taxon>
        <taxon>Pseudomonas</taxon>
    </lineage>
</organism>
<evidence type="ECO:0000313" key="2">
    <source>
        <dbReference type="EMBL" id="VVO85520.1"/>
    </source>
</evidence>
<dbReference type="AlphaFoldDB" id="A0A423N6X6"/>
<protein>
    <recommendedName>
        <fullName evidence="8">Transglycosylase SLT domain-containing protein</fullName>
    </recommendedName>
</protein>
<dbReference type="EMBL" id="CABVJC010000009">
    <property type="protein sequence ID" value="VVQ17887.1"/>
    <property type="molecule type" value="Genomic_DNA"/>
</dbReference>
<evidence type="ECO:0000313" key="7">
    <source>
        <dbReference type="Proteomes" id="UP000377224"/>
    </source>
</evidence>
<dbReference type="EMBL" id="CABVIN010000002">
    <property type="protein sequence ID" value="VVO85520.1"/>
    <property type="molecule type" value="Genomic_DNA"/>
</dbReference>
<name>A0A423N6X6_PSEFL</name>
<dbReference type="EMBL" id="CABVJG010000007">
    <property type="protein sequence ID" value="VVQ04515.1"/>
    <property type="molecule type" value="Genomic_DNA"/>
</dbReference>
<dbReference type="Proteomes" id="UP000412311">
    <property type="component" value="Unassembled WGS sequence"/>
</dbReference>
<accession>A0A423N6X6</accession>